<evidence type="ECO:0000313" key="2">
    <source>
        <dbReference type="EMBL" id="GGN85762.1"/>
    </source>
</evidence>
<evidence type="ECO:0008006" key="4">
    <source>
        <dbReference type="Google" id="ProtNLM"/>
    </source>
</evidence>
<accession>A0ABQ2KL95</accession>
<gene>
    <name evidence="2" type="ORF">GCM10010968_18910</name>
</gene>
<protein>
    <recommendedName>
        <fullName evidence="4">DUF2256 domain-containing protein</fullName>
    </recommendedName>
</protein>
<dbReference type="Proteomes" id="UP000626982">
    <property type="component" value="Unassembled WGS sequence"/>
</dbReference>
<evidence type="ECO:0000313" key="3">
    <source>
        <dbReference type="Proteomes" id="UP000626982"/>
    </source>
</evidence>
<evidence type="ECO:0000256" key="1">
    <source>
        <dbReference type="SAM" id="MobiDB-lite"/>
    </source>
</evidence>
<dbReference type="Pfam" id="PF10013">
    <property type="entry name" value="DUF2256"/>
    <property type="match status" value="1"/>
</dbReference>
<name>A0ABQ2KL95_9MICO</name>
<comment type="caution">
    <text evidence="2">The sequence shown here is derived from an EMBL/GenBank/DDBJ whole genome shotgun (WGS) entry which is preliminary data.</text>
</comment>
<feature type="region of interest" description="Disordered" evidence="1">
    <location>
        <begin position="1"/>
        <end position="43"/>
    </location>
</feature>
<feature type="compositionally biased region" description="Basic and acidic residues" evidence="1">
    <location>
        <begin position="17"/>
        <end position="43"/>
    </location>
</feature>
<organism evidence="2 3">
    <name type="scientific">Agrococcus terreus</name>
    <dbReference type="NCBI Taxonomy" id="574649"/>
    <lineage>
        <taxon>Bacteria</taxon>
        <taxon>Bacillati</taxon>
        <taxon>Actinomycetota</taxon>
        <taxon>Actinomycetes</taxon>
        <taxon>Micrococcales</taxon>
        <taxon>Microbacteriaceae</taxon>
        <taxon>Agrococcus</taxon>
    </lineage>
</organism>
<keyword evidence="3" id="KW-1185">Reference proteome</keyword>
<proteinExistence type="predicted"/>
<sequence>MGSTKAPPNALSAAPRTLERMARGTEHQATREQKPCEHCGRPFQDRKRWAGRDQWDEVRYCSRACRSAAAAQRRRERRAS</sequence>
<reference evidence="3" key="1">
    <citation type="journal article" date="2019" name="Int. J. Syst. Evol. Microbiol.">
        <title>The Global Catalogue of Microorganisms (GCM) 10K type strain sequencing project: providing services to taxonomists for standard genome sequencing and annotation.</title>
        <authorList>
            <consortium name="The Broad Institute Genomics Platform"/>
            <consortium name="The Broad Institute Genome Sequencing Center for Infectious Disease"/>
            <person name="Wu L."/>
            <person name="Ma J."/>
        </authorList>
    </citation>
    <scope>NUCLEOTIDE SEQUENCE [LARGE SCALE GENOMIC DNA]</scope>
    <source>
        <strain evidence="3">CGMCC 1.6960</strain>
    </source>
</reference>
<dbReference type="EMBL" id="BMLM01000001">
    <property type="protein sequence ID" value="GGN85762.1"/>
    <property type="molecule type" value="Genomic_DNA"/>
</dbReference>
<dbReference type="InterPro" id="IPR017136">
    <property type="entry name" value="UCP037205"/>
</dbReference>